<evidence type="ECO:0000313" key="2">
    <source>
        <dbReference type="EMBL" id="MXP21302.1"/>
    </source>
</evidence>
<dbReference type="Pfam" id="PF03807">
    <property type="entry name" value="F420_oxidored"/>
    <property type="match status" value="1"/>
</dbReference>
<dbReference type="SUPFAM" id="SSF51735">
    <property type="entry name" value="NAD(P)-binding Rossmann-fold domains"/>
    <property type="match status" value="1"/>
</dbReference>
<gene>
    <name evidence="2" type="ORF">GIY30_08040</name>
</gene>
<dbReference type="RefSeq" id="WP_160901506.1">
    <property type="nucleotide sequence ID" value="NZ_CP102850.1"/>
</dbReference>
<dbReference type="AlphaFoldDB" id="A0A6L7GNW7"/>
<dbReference type="EMBL" id="WMBR01000002">
    <property type="protein sequence ID" value="MXP21302.1"/>
    <property type="molecule type" value="Genomic_DNA"/>
</dbReference>
<organism evidence="2 3">
    <name type="scientific">Gordonia mangrovi</name>
    <dbReference type="NCBI Taxonomy" id="2665643"/>
    <lineage>
        <taxon>Bacteria</taxon>
        <taxon>Bacillati</taxon>
        <taxon>Actinomycetota</taxon>
        <taxon>Actinomycetes</taxon>
        <taxon>Mycobacteriales</taxon>
        <taxon>Gordoniaceae</taxon>
        <taxon>Gordonia</taxon>
    </lineage>
</organism>
<evidence type="ECO:0000259" key="1">
    <source>
        <dbReference type="Pfam" id="PF03807"/>
    </source>
</evidence>
<reference evidence="2 3" key="1">
    <citation type="submission" date="2019-11" db="EMBL/GenBank/DDBJ databases">
        <title>Gordonia sp. nov., a novel actinobacterium isolated from mangrove soil in Hainan.</title>
        <authorList>
            <person name="Huang X."/>
            <person name="Xie Y."/>
            <person name="Chu X."/>
            <person name="Xiao K."/>
        </authorList>
    </citation>
    <scope>NUCLEOTIDE SEQUENCE [LARGE SCALE GENOMIC DNA]</scope>
    <source>
        <strain evidence="2 3">HNM0687</strain>
    </source>
</reference>
<feature type="domain" description="Pyrroline-5-carboxylate reductase catalytic N-terminal" evidence="1">
    <location>
        <begin position="4"/>
        <end position="101"/>
    </location>
</feature>
<sequence length="233" mass="24757">MTSLALIGPGRHGTAIATLFASHGADVVLYHHRLQKAEIAARTVRARANGAEVTVAPSLADAVAGQELVVLATLWDSAQRAVIAELGELLAGKILLDVSNPLDVTAAGIVPRTPVEGSAGQFVATLLPANTAQAKAFSNLATAFIGESADLTPPAVLPFAADSAETAERIRPYLERTGWLPWLVGDISVSRELEIGGRYNRVHGRWGRSRLDETEMHTRFGPQVLLPETTSTR</sequence>
<dbReference type="Gene3D" id="3.40.50.720">
    <property type="entry name" value="NAD(P)-binding Rossmann-like Domain"/>
    <property type="match status" value="1"/>
</dbReference>
<dbReference type="InterPro" id="IPR028939">
    <property type="entry name" value="P5C_Rdtase_cat_N"/>
</dbReference>
<proteinExistence type="predicted"/>
<accession>A0A6L7GNW7</accession>
<comment type="caution">
    <text evidence="2">The sequence shown here is derived from an EMBL/GenBank/DDBJ whole genome shotgun (WGS) entry which is preliminary data.</text>
</comment>
<protein>
    <submittedName>
        <fullName evidence="2">NADP oxidoreductase</fullName>
    </submittedName>
</protein>
<dbReference type="InterPro" id="IPR036291">
    <property type="entry name" value="NAD(P)-bd_dom_sf"/>
</dbReference>
<keyword evidence="3" id="KW-1185">Reference proteome</keyword>
<name>A0A6L7GNW7_9ACTN</name>
<dbReference type="Proteomes" id="UP000475545">
    <property type="component" value="Unassembled WGS sequence"/>
</dbReference>
<evidence type="ECO:0000313" key="3">
    <source>
        <dbReference type="Proteomes" id="UP000475545"/>
    </source>
</evidence>